<evidence type="ECO:0000313" key="2">
    <source>
        <dbReference type="EMBL" id="PPQ68596.1"/>
    </source>
</evidence>
<gene>
    <name evidence="2" type="ORF">CVT26_003385</name>
</gene>
<proteinExistence type="predicted"/>
<feature type="region of interest" description="Disordered" evidence="1">
    <location>
        <begin position="454"/>
        <end position="482"/>
    </location>
</feature>
<protein>
    <submittedName>
        <fullName evidence="2">Uncharacterized protein</fullName>
    </submittedName>
</protein>
<dbReference type="OrthoDB" id="2590590at2759"/>
<sequence length="778" mass="85331">MSDPPYAHVEQDNMGPPGGNELPSYDDLANQHGPNSRFGRWRGWIEKRSVPKDWHIAMRAAERYADVTPEERARRRNRGWGNDIVESPVSISTANQYPSANSASLPLHLHTANLSIQDSPPESIDDTSTLHVPLSFVSQVIEPSHLKINHFGSRFLPHTTSQIRCLLPLLGDRIVLVGHDDGLSVLDMFPQEWTEIGTLVTKGPDEAQCRPIWHGESVLQMSILESEDHGAGVPQGVVLVVVGPTQDSPDPDAPRIARMYNLSSLISLARWAIGQKGTKPLDLSHKAPNWQAPPTPSKKHKAQSSIARGFKSLIDPPAFNPPPEPNPSYQPFLSPASTVGPSFVAPSERGSPPRQNSDESSWDIVDDLPLRWATDFVPLASPGSRLVGQSVLSFATWSDESRKGKGTGGQLLAIATKSNIYLYETPKGERAYRFVKEFYTPMQPRGLAFIQQSVTDPRSAPDERPSGRHHGHKRSGSGSTLKGVINSSSSSVPLSYGTHLSIFVAFDKKAGWIRLADSAVGEIELGDDGGPQPAGLIYSRDTYSSTVSSASIRQRARLSFDIRESAAKWILPVRCDLPIPGLDDVMQPVHVLTRGKRTHILPCPLPVRSSTLPPLHAVFWKTSPKHVSARLIQPGSDPNNDQPQLQLTAFSENGIEVQEMSISFMSTKGKGRAYPDEIVWAEEDLGGEAGFLTMGGNWDRLAQAQAQGLSSAASVFSVDSLDSADILARKKREEGMYGWYRKDLMDWRVFWVGGGASQHVPDEGADLDYRDSMSSMYL</sequence>
<name>A0A409VQX2_9AGAR</name>
<dbReference type="Proteomes" id="UP000284706">
    <property type="component" value="Unassembled WGS sequence"/>
</dbReference>
<feature type="region of interest" description="Disordered" evidence="1">
    <location>
        <begin position="279"/>
        <end position="361"/>
    </location>
</feature>
<accession>A0A409VQX2</accession>
<organism evidence="2 3">
    <name type="scientific">Gymnopilus dilepis</name>
    <dbReference type="NCBI Taxonomy" id="231916"/>
    <lineage>
        <taxon>Eukaryota</taxon>
        <taxon>Fungi</taxon>
        <taxon>Dikarya</taxon>
        <taxon>Basidiomycota</taxon>
        <taxon>Agaricomycotina</taxon>
        <taxon>Agaricomycetes</taxon>
        <taxon>Agaricomycetidae</taxon>
        <taxon>Agaricales</taxon>
        <taxon>Agaricineae</taxon>
        <taxon>Hymenogastraceae</taxon>
        <taxon>Gymnopilus</taxon>
    </lineage>
</organism>
<evidence type="ECO:0000313" key="3">
    <source>
        <dbReference type="Proteomes" id="UP000284706"/>
    </source>
</evidence>
<feature type="region of interest" description="Disordered" evidence="1">
    <location>
        <begin position="1"/>
        <end position="39"/>
    </location>
</feature>
<dbReference type="EMBL" id="NHYE01005592">
    <property type="protein sequence ID" value="PPQ68596.1"/>
    <property type="molecule type" value="Genomic_DNA"/>
</dbReference>
<dbReference type="AlphaFoldDB" id="A0A409VQX2"/>
<comment type="caution">
    <text evidence="2">The sequence shown here is derived from an EMBL/GenBank/DDBJ whole genome shotgun (WGS) entry which is preliminary data.</text>
</comment>
<keyword evidence="3" id="KW-1185">Reference proteome</keyword>
<evidence type="ECO:0000256" key="1">
    <source>
        <dbReference type="SAM" id="MobiDB-lite"/>
    </source>
</evidence>
<feature type="compositionally biased region" description="Pro residues" evidence="1">
    <location>
        <begin position="318"/>
        <end position="328"/>
    </location>
</feature>
<reference evidence="2 3" key="1">
    <citation type="journal article" date="2018" name="Evol. Lett.">
        <title>Horizontal gene cluster transfer increased hallucinogenic mushroom diversity.</title>
        <authorList>
            <person name="Reynolds H.T."/>
            <person name="Vijayakumar V."/>
            <person name="Gluck-Thaler E."/>
            <person name="Korotkin H.B."/>
            <person name="Matheny P.B."/>
            <person name="Slot J.C."/>
        </authorList>
    </citation>
    <scope>NUCLEOTIDE SEQUENCE [LARGE SCALE GENOMIC DNA]</scope>
    <source>
        <strain evidence="2 3">SRW20</strain>
    </source>
</reference>
<dbReference type="STRING" id="231916.A0A409VQX2"/>
<dbReference type="InParanoid" id="A0A409VQX2"/>